<dbReference type="Gene3D" id="3.40.50.720">
    <property type="entry name" value="NAD(P)-binding Rossmann-like Domain"/>
    <property type="match status" value="1"/>
</dbReference>
<evidence type="ECO:0000259" key="1">
    <source>
        <dbReference type="Pfam" id="PF01370"/>
    </source>
</evidence>
<feature type="domain" description="NAD-dependent epimerase/dehydratase" evidence="1">
    <location>
        <begin position="3"/>
        <end position="206"/>
    </location>
</feature>
<evidence type="ECO:0000313" key="2">
    <source>
        <dbReference type="EMBL" id="MUK49005.1"/>
    </source>
</evidence>
<dbReference type="EMBL" id="WOBN01000011">
    <property type="protein sequence ID" value="MUK49005.1"/>
    <property type="molecule type" value="Genomic_DNA"/>
</dbReference>
<name>A0A844P104_ALIFS</name>
<dbReference type="PANTHER" id="PTHR43245">
    <property type="entry name" value="BIFUNCTIONAL POLYMYXIN RESISTANCE PROTEIN ARNA"/>
    <property type="match status" value="1"/>
</dbReference>
<dbReference type="InterPro" id="IPR001509">
    <property type="entry name" value="Epimerase_deHydtase"/>
</dbReference>
<proteinExistence type="predicted"/>
<dbReference type="AlphaFoldDB" id="A0A844P104"/>
<dbReference type="PANTHER" id="PTHR43245:SF58">
    <property type="entry name" value="BLL5923 PROTEIN"/>
    <property type="match status" value="1"/>
</dbReference>
<dbReference type="RefSeq" id="WP_155655620.1">
    <property type="nucleotide sequence ID" value="NZ_WOBN01000011.1"/>
</dbReference>
<dbReference type="InterPro" id="IPR050177">
    <property type="entry name" value="Lipid_A_modif_metabolic_enz"/>
</dbReference>
<reference evidence="2 3" key="1">
    <citation type="submission" date="2019-11" db="EMBL/GenBank/DDBJ databases">
        <title>Using colonization assays and comparative genomics to discover symbiosis behaviors and factors in Vibrio fischeri.</title>
        <authorList>
            <person name="Bongrand C."/>
            <person name="Moriano-Gutierrez S."/>
            <person name="Arevalo P."/>
            <person name="Mcfall-Ngai M."/>
            <person name="Visick K."/>
            <person name="Polz M.F."/>
            <person name="Ruby E.G."/>
        </authorList>
    </citation>
    <scope>NUCLEOTIDE SEQUENCE [LARGE SCALE GENOMIC DNA]</scope>
    <source>
        <strain evidence="3">emors.4.1</strain>
    </source>
</reference>
<dbReference type="InterPro" id="IPR036291">
    <property type="entry name" value="NAD(P)-bd_dom_sf"/>
</dbReference>
<evidence type="ECO:0000313" key="3">
    <source>
        <dbReference type="Proteomes" id="UP000448038"/>
    </source>
</evidence>
<sequence>MNILLSGATGFIGQQVLLQDKMNYIRRCVVRSSSKNDLICEKFVVEGINKNTSWNNAFNGIDVVIHLAGIAHNKSNSVDAIFEANTFGTLKLARDAVANGVKRFIFVSTASINENKEFFSTQTQSKYDAEIGLKKIADETGLEVVIVRPTLVYGSNAPGNFGSLVRLVNKVPILPFGLVNNKRDFISVQNLADLLLFCACHPKAVGHTFLASDGKTVSIKDLTNSIAKGLNKRLIQLPVPVWCMRLVGALFGKSAMVKQLVGNFEVDSSNAQEVLEWLPPYTMQQAMHSLLENNK</sequence>
<dbReference type="Proteomes" id="UP000448038">
    <property type="component" value="Unassembled WGS sequence"/>
</dbReference>
<accession>A0A844P104</accession>
<dbReference type="SUPFAM" id="SSF51735">
    <property type="entry name" value="NAD(P)-binding Rossmann-fold domains"/>
    <property type="match status" value="1"/>
</dbReference>
<comment type="caution">
    <text evidence="2">The sequence shown here is derived from an EMBL/GenBank/DDBJ whole genome shotgun (WGS) entry which is preliminary data.</text>
</comment>
<dbReference type="Pfam" id="PF01370">
    <property type="entry name" value="Epimerase"/>
    <property type="match status" value="1"/>
</dbReference>
<organism evidence="2 3">
    <name type="scientific">Aliivibrio fischeri</name>
    <name type="common">Vibrio fischeri</name>
    <dbReference type="NCBI Taxonomy" id="668"/>
    <lineage>
        <taxon>Bacteria</taxon>
        <taxon>Pseudomonadati</taxon>
        <taxon>Pseudomonadota</taxon>
        <taxon>Gammaproteobacteria</taxon>
        <taxon>Vibrionales</taxon>
        <taxon>Vibrionaceae</taxon>
        <taxon>Aliivibrio</taxon>
    </lineage>
</organism>
<protein>
    <submittedName>
        <fullName evidence="2">NAD-dependent epimerase/dehydratase family protein</fullName>
    </submittedName>
</protein>
<gene>
    <name evidence="2" type="ORF">GNP88_07405</name>
</gene>